<dbReference type="HOGENOM" id="CLU_3018294_0_0_1"/>
<dbReference type="AlphaFoldDB" id="A0A0D3JI49"/>
<name>A0A0D3JI49_EMIH1</name>
<dbReference type="PaxDb" id="2903-EOD23184"/>
<dbReference type="RefSeq" id="XP_005775613.1">
    <property type="nucleotide sequence ID" value="XM_005775556.1"/>
</dbReference>
<organism evidence="1 2">
    <name type="scientific">Emiliania huxleyi (strain CCMP1516)</name>
    <dbReference type="NCBI Taxonomy" id="280463"/>
    <lineage>
        <taxon>Eukaryota</taxon>
        <taxon>Haptista</taxon>
        <taxon>Haptophyta</taxon>
        <taxon>Prymnesiophyceae</taxon>
        <taxon>Isochrysidales</taxon>
        <taxon>Noelaerhabdaceae</taxon>
        <taxon>Emiliania</taxon>
    </lineage>
</organism>
<keyword evidence="2" id="KW-1185">Reference proteome</keyword>
<accession>A0A0D3JI49</accession>
<proteinExistence type="predicted"/>
<evidence type="ECO:0000313" key="2">
    <source>
        <dbReference type="Proteomes" id="UP000013827"/>
    </source>
</evidence>
<dbReference type="KEGG" id="ehx:EMIHUDRAFT_195822"/>
<sequence length="56" mass="6029">MLRYVDLGWGDAEAAQLAEVLASGAAPRLVKLTLGVDNEKQPELVAVCKERGISLY</sequence>
<dbReference type="Proteomes" id="UP000013827">
    <property type="component" value="Unassembled WGS sequence"/>
</dbReference>
<protein>
    <submittedName>
        <fullName evidence="1">Uncharacterized protein</fullName>
    </submittedName>
</protein>
<reference evidence="2" key="1">
    <citation type="journal article" date="2013" name="Nature">
        <title>Pan genome of the phytoplankton Emiliania underpins its global distribution.</title>
        <authorList>
            <person name="Read B.A."/>
            <person name="Kegel J."/>
            <person name="Klute M.J."/>
            <person name="Kuo A."/>
            <person name="Lefebvre S.C."/>
            <person name="Maumus F."/>
            <person name="Mayer C."/>
            <person name="Miller J."/>
            <person name="Monier A."/>
            <person name="Salamov A."/>
            <person name="Young J."/>
            <person name="Aguilar M."/>
            <person name="Claverie J.M."/>
            <person name="Frickenhaus S."/>
            <person name="Gonzalez K."/>
            <person name="Herman E.K."/>
            <person name="Lin Y.C."/>
            <person name="Napier J."/>
            <person name="Ogata H."/>
            <person name="Sarno A.F."/>
            <person name="Shmutz J."/>
            <person name="Schroeder D."/>
            <person name="de Vargas C."/>
            <person name="Verret F."/>
            <person name="von Dassow P."/>
            <person name="Valentin K."/>
            <person name="Van de Peer Y."/>
            <person name="Wheeler G."/>
            <person name="Dacks J.B."/>
            <person name="Delwiche C.F."/>
            <person name="Dyhrman S.T."/>
            <person name="Glockner G."/>
            <person name="John U."/>
            <person name="Richards T."/>
            <person name="Worden A.Z."/>
            <person name="Zhang X."/>
            <person name="Grigoriev I.V."/>
            <person name="Allen A.E."/>
            <person name="Bidle K."/>
            <person name="Borodovsky M."/>
            <person name="Bowler C."/>
            <person name="Brownlee C."/>
            <person name="Cock J.M."/>
            <person name="Elias M."/>
            <person name="Gladyshev V.N."/>
            <person name="Groth M."/>
            <person name="Guda C."/>
            <person name="Hadaegh A."/>
            <person name="Iglesias-Rodriguez M.D."/>
            <person name="Jenkins J."/>
            <person name="Jones B.M."/>
            <person name="Lawson T."/>
            <person name="Leese F."/>
            <person name="Lindquist E."/>
            <person name="Lobanov A."/>
            <person name="Lomsadze A."/>
            <person name="Malik S.B."/>
            <person name="Marsh M.E."/>
            <person name="Mackinder L."/>
            <person name="Mock T."/>
            <person name="Mueller-Roeber B."/>
            <person name="Pagarete A."/>
            <person name="Parker M."/>
            <person name="Probert I."/>
            <person name="Quesneville H."/>
            <person name="Raines C."/>
            <person name="Rensing S.A."/>
            <person name="Riano-Pachon D.M."/>
            <person name="Richier S."/>
            <person name="Rokitta S."/>
            <person name="Shiraiwa Y."/>
            <person name="Soanes D.M."/>
            <person name="van der Giezen M."/>
            <person name="Wahlund T.M."/>
            <person name="Williams B."/>
            <person name="Wilson W."/>
            <person name="Wolfe G."/>
            <person name="Wurch L.L."/>
        </authorList>
    </citation>
    <scope>NUCLEOTIDE SEQUENCE</scope>
</reference>
<dbReference type="EnsemblProtists" id="EOD23184">
    <property type="protein sequence ID" value="EOD23184"/>
    <property type="gene ID" value="EMIHUDRAFT_195822"/>
</dbReference>
<reference evidence="1" key="2">
    <citation type="submission" date="2024-10" db="UniProtKB">
        <authorList>
            <consortium name="EnsemblProtists"/>
        </authorList>
    </citation>
    <scope>IDENTIFICATION</scope>
</reference>
<dbReference type="GeneID" id="17268731"/>
<evidence type="ECO:0000313" key="1">
    <source>
        <dbReference type="EnsemblProtists" id="EOD23184"/>
    </source>
</evidence>